<evidence type="ECO:0000259" key="16">
    <source>
        <dbReference type="Pfam" id="PF04810"/>
    </source>
</evidence>
<keyword evidence="4 14" id="KW-0813">Transport</keyword>
<feature type="domain" description="Sec23/Sec24 trunk" evidence="17">
    <location>
        <begin position="121"/>
        <end position="389"/>
    </location>
</feature>
<evidence type="ECO:0000313" key="20">
    <source>
        <dbReference type="EMBL" id="CCO18321.1"/>
    </source>
</evidence>
<keyword evidence="14" id="KW-0963">Cytoplasm</keyword>
<dbReference type="InterPro" id="IPR007123">
    <property type="entry name" value="Gelsolin-like_dom"/>
</dbReference>
<feature type="domain" description="Sec23/Sec24 beta-sandwich" evidence="19">
    <location>
        <begin position="401"/>
        <end position="503"/>
    </location>
</feature>
<comment type="function">
    <text evidence="13 14">Component of the coat protein complex II (COPII) which promotes the formation of transport vesicles from the endoplasmic reticulum (ER). The coat has two main functions, the physical deformation of the endoplasmic reticulum membrane into vesicles and the selection of cargo molecules.</text>
</comment>
<sequence>MDFAAYENREGVRMSFNAWPCSRIEATRIVLPTGALVTPGKSIPEMPVLPYEPVVCEGCQGVLNPHCMVDYARKSWRCCLCDCMNNLPRNYHEINPQNLPAELFPTYTTVEYTMTNKNVKAPCFMIVLDTACPREELQDAKDSIGQLLALLPEECYVGLITFGATVTVHELSGTSPLPRSYVLRGTKDVTQEKVKKLLGLELTAQEYATYDKNTGSQVANELSAKSRFLLPVSECEFVLSNILEDLQPDCFPREKGQRPYRATGAAIAVASGVLAEAHSAQGARVMVFTTGPCTVGPGTIVGRDAEEDLRSHRDLDKNSAKHFKDATKFYNSMGIRLATSSHALDVFACSLDQVGLAEMKLAVDQTGGQVILAEQFGAENFRKSLRKMFARREDGTLEMLFNGTFSAFCTPHVMVQGCIGPVSALAVKSKSISENEVGLGQTTSWRMCAFTPSTSIAVYYEIVNQHSNPLPHGQPFYLQFCCRYKLSTGEIRLRCTTVARRWVESSAAPEIIGGFDQEACAVLMARVATFRTENEEAFDLLRWLDRTLIRAGTKFGEYRKDEPETFRLPPNVAIYPQFMFNLRRSPFLQTANNSPDETAFYRLALGRESVLNCLLMIQPTLTMYSMNGPPQPTMLDVTSITPDTILLLDGYFFVVVHSGTTIAQWRKANYQDLPDYAHFKQLLAQPVGDAHQLAESRCPTPRLVECDQGGSQARFLLAKLNPSNTHQTQHQSGWEQQQNFGGGEIIFTDDISLSVFMQHLAKLAVAS</sequence>
<evidence type="ECO:0000259" key="18">
    <source>
        <dbReference type="Pfam" id="PF04815"/>
    </source>
</evidence>
<dbReference type="PANTHER" id="PTHR11141:SF22">
    <property type="entry name" value="PROTEIN TRANSPORT PROTEIN SEC23 G"/>
    <property type="match status" value="1"/>
</dbReference>
<dbReference type="InterPro" id="IPR006896">
    <property type="entry name" value="Sec23/24_trunk_dom"/>
</dbReference>
<dbReference type="Pfam" id="PF08033">
    <property type="entry name" value="Sec23_BS"/>
    <property type="match status" value="1"/>
</dbReference>
<evidence type="ECO:0000256" key="2">
    <source>
        <dbReference type="ARBA" id="ARBA00009210"/>
    </source>
</evidence>
<dbReference type="InterPro" id="IPR036175">
    <property type="entry name" value="Sec23/24_helical_dom_sf"/>
</dbReference>
<evidence type="ECO:0000256" key="6">
    <source>
        <dbReference type="ARBA" id="ARBA00022824"/>
    </source>
</evidence>
<evidence type="ECO:0000256" key="3">
    <source>
        <dbReference type="ARBA" id="ARBA00021212"/>
    </source>
</evidence>
<dbReference type="SUPFAM" id="SSF81811">
    <property type="entry name" value="Helical domain of Sec23/24"/>
    <property type="match status" value="1"/>
</dbReference>
<evidence type="ECO:0000256" key="10">
    <source>
        <dbReference type="ARBA" id="ARBA00023034"/>
    </source>
</evidence>
<dbReference type="GeneID" id="19013260"/>
<comment type="similarity">
    <text evidence="2 14">Belongs to the SEC23/SEC24 family. SEC23 subfamily.</text>
</comment>
<keyword evidence="9 14" id="KW-0653">Protein transport</keyword>
<dbReference type="InterPro" id="IPR036465">
    <property type="entry name" value="vWFA_dom_sf"/>
</dbReference>
<dbReference type="SUPFAM" id="SSF82754">
    <property type="entry name" value="C-terminal, gelsolin-like domain of Sec23/24"/>
    <property type="match status" value="1"/>
</dbReference>
<dbReference type="STRING" id="41875.K8EJX3"/>
<dbReference type="EMBL" id="FO082269">
    <property type="protein sequence ID" value="CCO18321.1"/>
    <property type="molecule type" value="Genomic_DNA"/>
</dbReference>
<reference evidence="20 21" key="1">
    <citation type="submission" date="2011-10" db="EMBL/GenBank/DDBJ databases">
        <authorList>
            <person name="Genoscope - CEA"/>
        </authorList>
    </citation>
    <scope>NUCLEOTIDE SEQUENCE [LARGE SCALE GENOMIC DNA]</scope>
    <source>
        <strain evidence="20 21">RCC 1105</strain>
    </source>
</reference>
<keyword evidence="11 14" id="KW-0472">Membrane</keyword>
<dbReference type="Gene3D" id="1.20.120.730">
    <property type="entry name" value="Sec23/Sec24 helical domain"/>
    <property type="match status" value="1"/>
</dbReference>
<evidence type="ECO:0000256" key="1">
    <source>
        <dbReference type="ARBA" id="ARBA00004255"/>
    </source>
</evidence>
<dbReference type="SUPFAM" id="SSF82919">
    <property type="entry name" value="Zn-finger domain of Sec23/24"/>
    <property type="match status" value="1"/>
</dbReference>
<dbReference type="GO" id="GO:0008270">
    <property type="term" value="F:zinc ion binding"/>
    <property type="evidence" value="ECO:0007669"/>
    <property type="project" value="InterPro"/>
</dbReference>
<dbReference type="InterPro" id="IPR029006">
    <property type="entry name" value="ADF-H/Gelsolin-like_dom_sf"/>
</dbReference>
<dbReference type="GO" id="GO:0005789">
    <property type="term" value="C:endoplasmic reticulum membrane"/>
    <property type="evidence" value="ECO:0007669"/>
    <property type="project" value="UniProtKB-SubCell"/>
</dbReference>
<dbReference type="Gene3D" id="2.60.40.1670">
    <property type="entry name" value="beta-sandwich domain of Sec23/24"/>
    <property type="match status" value="1"/>
</dbReference>
<feature type="domain" description="Sec23/Sec24 helical" evidence="18">
    <location>
        <begin position="516"/>
        <end position="614"/>
    </location>
</feature>
<accession>K8EJX3</accession>
<organism evidence="20 21">
    <name type="scientific">Bathycoccus prasinos</name>
    <dbReference type="NCBI Taxonomy" id="41875"/>
    <lineage>
        <taxon>Eukaryota</taxon>
        <taxon>Viridiplantae</taxon>
        <taxon>Chlorophyta</taxon>
        <taxon>Mamiellophyceae</taxon>
        <taxon>Mamiellales</taxon>
        <taxon>Bathycoccaceae</taxon>
        <taxon>Bathycoccus</taxon>
    </lineage>
</organism>
<dbReference type="GO" id="GO:0090110">
    <property type="term" value="P:COPII-coated vesicle cargo loading"/>
    <property type="evidence" value="ECO:0007669"/>
    <property type="project" value="TreeGrafter"/>
</dbReference>
<proteinExistence type="inferred from homology"/>
<evidence type="ECO:0000256" key="11">
    <source>
        <dbReference type="ARBA" id="ARBA00023136"/>
    </source>
</evidence>
<gene>
    <name evidence="20" type="ordered locus">Bathy10g01840</name>
</gene>
<dbReference type="PANTHER" id="PTHR11141">
    <property type="entry name" value="PROTEIN TRANSPORT PROTEIN SEC23"/>
    <property type="match status" value="1"/>
</dbReference>
<dbReference type="Pfam" id="PF04815">
    <property type="entry name" value="Sec23_helical"/>
    <property type="match status" value="1"/>
</dbReference>
<evidence type="ECO:0000259" key="17">
    <source>
        <dbReference type="Pfam" id="PF04811"/>
    </source>
</evidence>
<dbReference type="GO" id="GO:0005096">
    <property type="term" value="F:GTPase activator activity"/>
    <property type="evidence" value="ECO:0007669"/>
    <property type="project" value="TreeGrafter"/>
</dbReference>
<dbReference type="GO" id="GO:0030127">
    <property type="term" value="C:COPII vesicle coat"/>
    <property type="evidence" value="ECO:0007669"/>
    <property type="project" value="InterPro"/>
</dbReference>
<dbReference type="InterPro" id="IPR036174">
    <property type="entry name" value="Znf_Sec23_Sec24_sf"/>
</dbReference>
<dbReference type="Pfam" id="PF00626">
    <property type="entry name" value="Gelsolin"/>
    <property type="match status" value="1"/>
</dbReference>
<dbReference type="GO" id="GO:0070971">
    <property type="term" value="C:endoplasmic reticulum exit site"/>
    <property type="evidence" value="ECO:0007669"/>
    <property type="project" value="TreeGrafter"/>
</dbReference>
<dbReference type="Pfam" id="PF04810">
    <property type="entry name" value="zf-Sec23_Sec24"/>
    <property type="match status" value="1"/>
</dbReference>
<keyword evidence="21" id="KW-1185">Reference proteome</keyword>
<dbReference type="GO" id="GO:0006886">
    <property type="term" value="P:intracellular protein transport"/>
    <property type="evidence" value="ECO:0007669"/>
    <property type="project" value="InterPro"/>
</dbReference>
<dbReference type="InterPro" id="IPR006895">
    <property type="entry name" value="Znf_Sec23_Sec24"/>
</dbReference>
<dbReference type="SUPFAM" id="SSF81995">
    <property type="entry name" value="beta-sandwich domain of Sec23/24"/>
    <property type="match status" value="1"/>
</dbReference>
<evidence type="ECO:0000259" key="15">
    <source>
        <dbReference type="Pfam" id="PF00626"/>
    </source>
</evidence>
<evidence type="ECO:0000256" key="12">
    <source>
        <dbReference type="ARBA" id="ARBA00023329"/>
    </source>
</evidence>
<dbReference type="Gene3D" id="3.40.50.410">
    <property type="entry name" value="von Willebrand factor, type A domain"/>
    <property type="match status" value="1"/>
</dbReference>
<keyword evidence="7 14" id="KW-0862">Zinc</keyword>
<dbReference type="SUPFAM" id="SSF53300">
    <property type="entry name" value="vWA-like"/>
    <property type="match status" value="1"/>
</dbReference>
<keyword evidence="12 14" id="KW-0968">Cytoplasmic vesicle</keyword>
<evidence type="ECO:0000256" key="9">
    <source>
        <dbReference type="ARBA" id="ARBA00022927"/>
    </source>
</evidence>
<evidence type="ECO:0000256" key="13">
    <source>
        <dbReference type="ARBA" id="ARBA00025471"/>
    </source>
</evidence>
<protein>
    <recommendedName>
        <fullName evidence="3 14">Protein transport protein SEC23</fullName>
    </recommendedName>
</protein>
<dbReference type="FunFam" id="3.40.50.410:FF:000043">
    <property type="entry name" value="Protein transport protein SEC23"/>
    <property type="match status" value="1"/>
</dbReference>
<dbReference type="InterPro" id="IPR036180">
    <property type="entry name" value="Gelsolin-like_dom_sf"/>
</dbReference>
<dbReference type="InterPro" id="IPR006900">
    <property type="entry name" value="Sec23/24_helical_dom"/>
</dbReference>
<evidence type="ECO:0000256" key="8">
    <source>
        <dbReference type="ARBA" id="ARBA00022892"/>
    </source>
</evidence>
<evidence type="ECO:0000259" key="19">
    <source>
        <dbReference type="Pfam" id="PF08033"/>
    </source>
</evidence>
<evidence type="ECO:0000313" key="21">
    <source>
        <dbReference type="Proteomes" id="UP000198341"/>
    </source>
</evidence>
<keyword evidence="5 14" id="KW-0479">Metal-binding</keyword>
<name>K8EJX3_9CHLO</name>
<dbReference type="InterPro" id="IPR037364">
    <property type="entry name" value="Sec23"/>
</dbReference>
<dbReference type="OrthoDB" id="10256289at2759"/>
<dbReference type="RefSeq" id="XP_007510788.1">
    <property type="nucleotide sequence ID" value="XM_007510726.1"/>
</dbReference>
<dbReference type="AlphaFoldDB" id="K8EJX3"/>
<keyword evidence="8 14" id="KW-0931">ER-Golgi transport</keyword>
<dbReference type="KEGG" id="bpg:Bathy10g01840"/>
<dbReference type="InterPro" id="IPR012990">
    <property type="entry name" value="Beta-sandwich_Sec23_24"/>
</dbReference>
<dbReference type="FunFam" id="3.40.20.10:FF:000041">
    <property type="entry name" value="Protein transport protein SEC23"/>
    <property type="match status" value="1"/>
</dbReference>
<feature type="domain" description="Gelsolin-like" evidence="15">
    <location>
        <begin position="630"/>
        <end position="716"/>
    </location>
</feature>
<evidence type="ECO:0000256" key="5">
    <source>
        <dbReference type="ARBA" id="ARBA00022723"/>
    </source>
</evidence>
<dbReference type="GO" id="GO:0000139">
    <property type="term" value="C:Golgi membrane"/>
    <property type="evidence" value="ECO:0007669"/>
    <property type="project" value="UniProtKB-SubCell"/>
</dbReference>
<evidence type="ECO:0000256" key="14">
    <source>
        <dbReference type="RuleBase" id="RU365030"/>
    </source>
</evidence>
<keyword evidence="6 14" id="KW-0256">Endoplasmic reticulum</keyword>
<dbReference type="Pfam" id="PF04811">
    <property type="entry name" value="Sec23_trunk"/>
    <property type="match status" value="1"/>
</dbReference>
<comment type="subcellular location">
    <subcellularLocation>
        <location evidence="14">Cytoplasmic vesicle</location>
        <location evidence="14">COPII-coated vesicle membrane</location>
        <topology evidence="14">Peripheral membrane protein</topology>
        <orientation evidence="14">Cytoplasmic side</orientation>
    </subcellularLocation>
    <subcellularLocation>
        <location evidence="14">Endoplasmic reticulum membrane</location>
        <topology evidence="14">Peripheral membrane protein</topology>
        <orientation evidence="14">Cytoplasmic side</orientation>
    </subcellularLocation>
    <subcellularLocation>
        <location evidence="1">Golgi apparatus membrane</location>
        <topology evidence="1">Peripheral membrane protein</topology>
        <orientation evidence="1">Cytoplasmic side</orientation>
    </subcellularLocation>
</comment>
<evidence type="ECO:0000256" key="7">
    <source>
        <dbReference type="ARBA" id="ARBA00022833"/>
    </source>
</evidence>
<evidence type="ECO:0000256" key="4">
    <source>
        <dbReference type="ARBA" id="ARBA00022448"/>
    </source>
</evidence>
<dbReference type="Gene3D" id="3.40.20.10">
    <property type="entry name" value="Severin"/>
    <property type="match status" value="1"/>
</dbReference>
<feature type="domain" description="Zinc finger Sec23/Sec24-type" evidence="16">
    <location>
        <begin position="53"/>
        <end position="91"/>
    </location>
</feature>
<dbReference type="Gene3D" id="2.30.30.380">
    <property type="entry name" value="Zn-finger domain of Sec23/24"/>
    <property type="match status" value="1"/>
</dbReference>
<keyword evidence="10" id="KW-0333">Golgi apparatus</keyword>
<dbReference type="eggNOG" id="KOG1986">
    <property type="taxonomic scope" value="Eukaryota"/>
</dbReference>
<dbReference type="Proteomes" id="UP000198341">
    <property type="component" value="Chromosome 10"/>
</dbReference>